<dbReference type="EMBL" id="JAPQKH010000004">
    <property type="protein sequence ID" value="KAJ5100783.1"/>
    <property type="molecule type" value="Genomic_DNA"/>
</dbReference>
<protein>
    <submittedName>
        <fullName evidence="1">Uncharacterized protein</fullName>
    </submittedName>
</protein>
<dbReference type="AlphaFoldDB" id="A0A9W9KCC5"/>
<organism evidence="1 2">
    <name type="scientific">Penicillium angulare</name>
    <dbReference type="NCBI Taxonomy" id="116970"/>
    <lineage>
        <taxon>Eukaryota</taxon>
        <taxon>Fungi</taxon>
        <taxon>Dikarya</taxon>
        <taxon>Ascomycota</taxon>
        <taxon>Pezizomycotina</taxon>
        <taxon>Eurotiomycetes</taxon>
        <taxon>Eurotiomycetidae</taxon>
        <taxon>Eurotiales</taxon>
        <taxon>Aspergillaceae</taxon>
        <taxon>Penicillium</taxon>
    </lineage>
</organism>
<comment type="caution">
    <text evidence="1">The sequence shown here is derived from an EMBL/GenBank/DDBJ whole genome shotgun (WGS) entry which is preliminary data.</text>
</comment>
<evidence type="ECO:0000313" key="2">
    <source>
        <dbReference type="Proteomes" id="UP001149165"/>
    </source>
</evidence>
<gene>
    <name evidence="1" type="ORF">N7456_006835</name>
</gene>
<keyword evidence="2" id="KW-1185">Reference proteome</keyword>
<reference evidence="1" key="1">
    <citation type="submission" date="2022-11" db="EMBL/GenBank/DDBJ databases">
        <authorList>
            <person name="Petersen C."/>
        </authorList>
    </citation>
    <scope>NUCLEOTIDE SEQUENCE</scope>
    <source>
        <strain evidence="1">IBT 30069</strain>
    </source>
</reference>
<name>A0A9W9KCC5_9EURO</name>
<evidence type="ECO:0000313" key="1">
    <source>
        <dbReference type="EMBL" id="KAJ5100783.1"/>
    </source>
</evidence>
<sequence>MERKRHSTPQKPYSATDALKRLISKAENLSLRNYLTKNEKKSLRAALSILRTTEANSWKHQRYQLFLRSLLKDCGAHAVLLCAVALGQVIIANMNQQNRDRLGDTFKTDSRLSGSTLRELATVELNLLETAQGSSSEIIQQAGLPTEENLSGNTMFNTHSQESILTQPQASELISGRRE</sequence>
<accession>A0A9W9KCC5</accession>
<dbReference type="OrthoDB" id="4488120at2759"/>
<reference evidence="1" key="2">
    <citation type="journal article" date="2023" name="IMA Fungus">
        <title>Comparative genomic study of the Penicillium genus elucidates a diverse pangenome and 15 lateral gene transfer events.</title>
        <authorList>
            <person name="Petersen C."/>
            <person name="Sorensen T."/>
            <person name="Nielsen M.R."/>
            <person name="Sondergaard T.E."/>
            <person name="Sorensen J.L."/>
            <person name="Fitzpatrick D.A."/>
            <person name="Frisvad J.C."/>
            <person name="Nielsen K.L."/>
        </authorList>
    </citation>
    <scope>NUCLEOTIDE SEQUENCE</scope>
    <source>
        <strain evidence="1">IBT 30069</strain>
    </source>
</reference>
<dbReference type="Proteomes" id="UP001149165">
    <property type="component" value="Unassembled WGS sequence"/>
</dbReference>
<proteinExistence type="predicted"/>